<keyword evidence="6" id="KW-1185">Reference proteome</keyword>
<dbReference type="Proteomes" id="UP001185069">
    <property type="component" value="Unassembled WGS sequence"/>
</dbReference>
<dbReference type="EMBL" id="JAVDQF010000001">
    <property type="protein sequence ID" value="MDR6268132.1"/>
    <property type="molecule type" value="Genomic_DNA"/>
</dbReference>
<gene>
    <name evidence="5" type="ORF">JOE69_000370</name>
</gene>
<dbReference type="SUPFAM" id="SSF52540">
    <property type="entry name" value="P-loop containing nucleoside triphosphate hydrolases"/>
    <property type="match status" value="1"/>
</dbReference>
<organism evidence="5 6">
    <name type="scientific">Arthrobacter russicus</name>
    <dbReference type="NCBI Taxonomy" id="172040"/>
    <lineage>
        <taxon>Bacteria</taxon>
        <taxon>Bacillati</taxon>
        <taxon>Actinomycetota</taxon>
        <taxon>Actinomycetes</taxon>
        <taxon>Micrococcales</taxon>
        <taxon>Micrococcaceae</taxon>
        <taxon>Arthrobacter</taxon>
    </lineage>
</organism>
<dbReference type="Gene3D" id="3.40.50.300">
    <property type="entry name" value="P-loop containing nucleotide triphosphate hydrolases"/>
    <property type="match status" value="1"/>
</dbReference>
<dbReference type="SMART" id="SM00382">
    <property type="entry name" value="AAA"/>
    <property type="match status" value="1"/>
</dbReference>
<dbReference type="InterPro" id="IPR003959">
    <property type="entry name" value="ATPase_AAA_core"/>
</dbReference>
<dbReference type="Pfam" id="PF00004">
    <property type="entry name" value="AAA"/>
    <property type="match status" value="1"/>
</dbReference>
<dbReference type="InterPro" id="IPR003593">
    <property type="entry name" value="AAA+_ATPase"/>
</dbReference>
<evidence type="ECO:0000256" key="2">
    <source>
        <dbReference type="ARBA" id="ARBA00022741"/>
    </source>
</evidence>
<dbReference type="InterPro" id="IPR027417">
    <property type="entry name" value="P-loop_NTPase"/>
</dbReference>
<dbReference type="PANTHER" id="PTHR23073">
    <property type="entry name" value="26S PROTEASOME REGULATORY SUBUNIT"/>
    <property type="match status" value="1"/>
</dbReference>
<evidence type="ECO:0000256" key="3">
    <source>
        <dbReference type="ARBA" id="ARBA00022840"/>
    </source>
</evidence>
<dbReference type="InterPro" id="IPR050221">
    <property type="entry name" value="26S_Proteasome_ATPase"/>
</dbReference>
<accession>A0ABU1J6T9</accession>
<comment type="caution">
    <text evidence="5">The sequence shown here is derived from an EMBL/GenBank/DDBJ whole genome shotgun (WGS) entry which is preliminary data.</text>
</comment>
<evidence type="ECO:0000313" key="6">
    <source>
        <dbReference type="Proteomes" id="UP001185069"/>
    </source>
</evidence>
<comment type="similarity">
    <text evidence="1">Belongs to the AAA ATPase family.</text>
</comment>
<dbReference type="RefSeq" id="WP_309795586.1">
    <property type="nucleotide sequence ID" value="NZ_BAAAHY010000006.1"/>
</dbReference>
<evidence type="ECO:0000259" key="4">
    <source>
        <dbReference type="SMART" id="SM00382"/>
    </source>
</evidence>
<dbReference type="Pfam" id="PF22977">
    <property type="entry name" value="WHD"/>
    <property type="match status" value="1"/>
</dbReference>
<evidence type="ECO:0000256" key="1">
    <source>
        <dbReference type="ARBA" id="ARBA00006914"/>
    </source>
</evidence>
<dbReference type="CDD" id="cd19481">
    <property type="entry name" value="RecA-like_protease"/>
    <property type="match status" value="1"/>
</dbReference>
<protein>
    <recommendedName>
        <fullName evidence="4">AAA+ ATPase domain-containing protein</fullName>
    </recommendedName>
</protein>
<dbReference type="InterPro" id="IPR054472">
    <property type="entry name" value="WHD"/>
</dbReference>
<reference evidence="5 6" key="1">
    <citation type="submission" date="2023-07" db="EMBL/GenBank/DDBJ databases">
        <title>Sequencing the genomes of 1000 actinobacteria strains.</title>
        <authorList>
            <person name="Klenk H.-P."/>
        </authorList>
    </citation>
    <scope>NUCLEOTIDE SEQUENCE [LARGE SCALE GENOMIC DNA]</scope>
    <source>
        <strain evidence="5 6">DSM 14555</strain>
    </source>
</reference>
<name>A0ABU1J6T9_9MICC</name>
<sequence length="713" mass="76562">MNAVGELDAHHLLSRMAIVEQRVRALLAERRADDPNPGDPYRGLYLSEEHLARLLARVAGQSADSGVRGRFAELDRESQDCDARFRAMAAAAGTGLALDRLVANFGLAAPEVELLLIAVAADIDPRFESFFGYLNDDVTRRRPSSAVAIELCGCLLSDPGVRNRLIDGPLVRGGLLGLSDPDRPFPGRALQVPDRVIGYLLGGKELEPALAPVLAEVPALDWGDPADLAAALRSGAGLAYLREQPTGSGTVLARGALRARGLGTLAVDGVRLAGASGKTELARAAAREARLSDAGLVVTNVQALDGDRGLFAALDCAPMPLILTGTAAWDPEWLDAPPWQGAVPAMSSRERAEQWQQYLARDGGADLAEDLDLAEVTALFRLRPEHIARASRTALAQSRSNPGSRLSAGHLALGARAENGAALDKLARRIEPGVGWNDLVLPPPVRSALQEVELRAVYRDRVLGDWGMRPGAGRGRGVAALFAGDSGTGKTMSAEVIAGALGLDLYVVDLSTVVDKYVGETEKNLERIFSAAAGVNGVLLFDEADAIFGKRSDVKDAHDRYANIESAYLLQRMESFDGLAILSTNLRANIDDAFTRRLDVLIDFPMPDAKHRSLLWDRCLGSRLRRAGRLDLDFMGAAFELSGGAIRSAAVTAAYLAAHDDAALGMGHLVNAVHGEYRKMGRLTVESEFRPYWHLVRPAEWRSDEIRKVEETG</sequence>
<keyword evidence="2" id="KW-0547">Nucleotide-binding</keyword>
<evidence type="ECO:0000313" key="5">
    <source>
        <dbReference type="EMBL" id="MDR6268132.1"/>
    </source>
</evidence>
<proteinExistence type="inferred from homology"/>
<keyword evidence="3" id="KW-0067">ATP-binding</keyword>
<feature type="domain" description="AAA+ ATPase" evidence="4">
    <location>
        <begin position="476"/>
        <end position="604"/>
    </location>
</feature>